<feature type="transmembrane region" description="Helical" evidence="1">
    <location>
        <begin position="216"/>
        <end position="237"/>
    </location>
</feature>
<proteinExistence type="predicted"/>
<evidence type="ECO:0000313" key="3">
    <source>
        <dbReference type="Proteomes" id="UP000076727"/>
    </source>
</evidence>
<dbReference type="STRING" id="1314783.A0A165RTJ5"/>
<keyword evidence="1" id="KW-0812">Transmembrane</keyword>
<evidence type="ECO:0000313" key="2">
    <source>
        <dbReference type="EMBL" id="KZT71138.1"/>
    </source>
</evidence>
<feature type="transmembrane region" description="Helical" evidence="1">
    <location>
        <begin position="91"/>
        <end position="110"/>
    </location>
</feature>
<feature type="transmembrane region" description="Helical" evidence="1">
    <location>
        <begin position="175"/>
        <end position="196"/>
    </location>
</feature>
<organism evidence="2 3">
    <name type="scientific">Daedalea quercina L-15889</name>
    <dbReference type="NCBI Taxonomy" id="1314783"/>
    <lineage>
        <taxon>Eukaryota</taxon>
        <taxon>Fungi</taxon>
        <taxon>Dikarya</taxon>
        <taxon>Basidiomycota</taxon>
        <taxon>Agaricomycotina</taxon>
        <taxon>Agaricomycetes</taxon>
        <taxon>Polyporales</taxon>
        <taxon>Fomitopsis</taxon>
    </lineage>
</organism>
<name>A0A165RTJ5_9APHY</name>
<dbReference type="Proteomes" id="UP000076727">
    <property type="component" value="Unassembled WGS sequence"/>
</dbReference>
<reference evidence="2 3" key="1">
    <citation type="journal article" date="2016" name="Mol. Biol. Evol.">
        <title>Comparative Genomics of Early-Diverging Mushroom-Forming Fungi Provides Insights into the Origins of Lignocellulose Decay Capabilities.</title>
        <authorList>
            <person name="Nagy L.G."/>
            <person name="Riley R."/>
            <person name="Tritt A."/>
            <person name="Adam C."/>
            <person name="Daum C."/>
            <person name="Floudas D."/>
            <person name="Sun H."/>
            <person name="Yadav J.S."/>
            <person name="Pangilinan J."/>
            <person name="Larsson K.H."/>
            <person name="Matsuura K."/>
            <person name="Barry K."/>
            <person name="Labutti K."/>
            <person name="Kuo R."/>
            <person name="Ohm R.A."/>
            <person name="Bhattacharya S.S."/>
            <person name="Shirouzu T."/>
            <person name="Yoshinaga Y."/>
            <person name="Martin F.M."/>
            <person name="Grigoriev I.V."/>
            <person name="Hibbett D.S."/>
        </authorList>
    </citation>
    <scope>NUCLEOTIDE SEQUENCE [LARGE SCALE GENOMIC DNA]</scope>
    <source>
        <strain evidence="2 3">L-15889</strain>
    </source>
</reference>
<dbReference type="EMBL" id="KV429047">
    <property type="protein sequence ID" value="KZT71138.1"/>
    <property type="molecule type" value="Genomic_DNA"/>
</dbReference>
<feature type="transmembrane region" description="Helical" evidence="1">
    <location>
        <begin position="257"/>
        <end position="279"/>
    </location>
</feature>
<protein>
    <submittedName>
        <fullName evidence="2">Uncharacterized protein</fullName>
    </submittedName>
</protein>
<keyword evidence="3" id="KW-1185">Reference proteome</keyword>
<gene>
    <name evidence="2" type="ORF">DAEQUDRAFT_707469</name>
</gene>
<sequence>MSQKYAFQQLKILVLRALSARNLPIGRCRGEAGPVSAAARVASRHQIFVEEIWLQGALLSKIANGVELALFVMCFHILVRQMNRHNKKSSTYLLSFITIVFILGTLFTGGNTKFTQKAFVGYRDFPGGPRAFQEADFSDPVDEIANVSWVVSNWLMDMFLVWRFVIIYRSVTRQWIWLLLALPCLMLLASIGLGIADLVGITNSSPFAILNVSLSYYVMSLSLNVIVTILIAGRLLVFRYQTRRLIGAYHTSTYTNVIAILVEIAALYSLFVILFIVQFGLGSPFANIFLQVVSQIQTISSLLIIFRVARGRAWSEHTATKPLTQSSTRSTCLPPISDIAFRSNQTATVPESIRSKELYIYASAI</sequence>
<evidence type="ECO:0000256" key="1">
    <source>
        <dbReference type="SAM" id="Phobius"/>
    </source>
</evidence>
<dbReference type="OrthoDB" id="2641762at2759"/>
<accession>A0A165RTJ5</accession>
<dbReference type="AlphaFoldDB" id="A0A165RTJ5"/>
<keyword evidence="1" id="KW-1133">Transmembrane helix</keyword>
<feature type="transmembrane region" description="Helical" evidence="1">
    <location>
        <begin position="147"/>
        <end position="168"/>
    </location>
</feature>
<keyword evidence="1" id="KW-0472">Membrane</keyword>